<dbReference type="GO" id="GO:0042981">
    <property type="term" value="P:regulation of apoptotic process"/>
    <property type="evidence" value="ECO:0007669"/>
    <property type="project" value="InterPro"/>
</dbReference>
<keyword evidence="1" id="KW-0053">Apoptosis</keyword>
<dbReference type="SMART" id="SM00031">
    <property type="entry name" value="DED"/>
    <property type="match status" value="1"/>
</dbReference>
<comment type="caution">
    <text evidence="4">The sequence shown here is derived from an EMBL/GenBank/DDBJ whole genome shotgun (WGS) entry which is preliminary data.</text>
</comment>
<dbReference type="InterPro" id="IPR001875">
    <property type="entry name" value="DED_dom"/>
</dbReference>
<accession>A0A9W7X4S6</accession>
<dbReference type="Pfam" id="PF01335">
    <property type="entry name" value="DED"/>
    <property type="match status" value="1"/>
</dbReference>
<evidence type="ECO:0000256" key="1">
    <source>
        <dbReference type="ARBA" id="ARBA00022703"/>
    </source>
</evidence>
<dbReference type="InterPro" id="IPR000488">
    <property type="entry name" value="Death_dom"/>
</dbReference>
<evidence type="ECO:0000313" key="4">
    <source>
        <dbReference type="EMBL" id="KAI7814102.1"/>
    </source>
</evidence>
<dbReference type="Gene3D" id="1.10.533.10">
    <property type="entry name" value="Death Domain, Fas"/>
    <property type="match status" value="2"/>
</dbReference>
<protein>
    <submittedName>
        <fullName evidence="4">FAS-associated death domain protein</fullName>
    </submittedName>
</protein>
<dbReference type="FunFam" id="1.10.533.10:FF:000059">
    <property type="entry name" value="Fas-associated via death domain"/>
    <property type="match status" value="1"/>
</dbReference>
<dbReference type="OrthoDB" id="100767at2759"/>
<evidence type="ECO:0000259" key="2">
    <source>
        <dbReference type="PROSITE" id="PS50017"/>
    </source>
</evidence>
<dbReference type="CDD" id="cd08336">
    <property type="entry name" value="DED_FADD"/>
    <property type="match status" value="1"/>
</dbReference>
<sequence>MDGGEFRAMLLTISNGLEQDTLDSLKFLCKDVGKKKLEKIKNGIELFECLIERGQIKPDDTEFLRSILDRVAKTALIEHIDKYERGSTANANLLDPKEQEKINIATDVIVEQLGRNWKKVGRKLGLNDTKLDSIQDKRKCDLEEQVRELVKEWIKIQRENARVEILIKALRDCKQNYTADLVEQKLHNEGY</sequence>
<evidence type="ECO:0000313" key="5">
    <source>
        <dbReference type="Proteomes" id="UP001059041"/>
    </source>
</evidence>
<dbReference type="AlphaFoldDB" id="A0A9W7X4S6"/>
<dbReference type="GO" id="GO:0007165">
    <property type="term" value="P:signal transduction"/>
    <property type="evidence" value="ECO:0007669"/>
    <property type="project" value="InterPro"/>
</dbReference>
<dbReference type="Pfam" id="PF00531">
    <property type="entry name" value="Death"/>
    <property type="match status" value="1"/>
</dbReference>
<organism evidence="4 5">
    <name type="scientific">Triplophysa rosa</name>
    <name type="common">Cave loach</name>
    <dbReference type="NCBI Taxonomy" id="992332"/>
    <lineage>
        <taxon>Eukaryota</taxon>
        <taxon>Metazoa</taxon>
        <taxon>Chordata</taxon>
        <taxon>Craniata</taxon>
        <taxon>Vertebrata</taxon>
        <taxon>Euteleostomi</taxon>
        <taxon>Actinopterygii</taxon>
        <taxon>Neopterygii</taxon>
        <taxon>Teleostei</taxon>
        <taxon>Ostariophysi</taxon>
        <taxon>Cypriniformes</taxon>
        <taxon>Nemacheilidae</taxon>
        <taxon>Triplophysa</taxon>
    </lineage>
</organism>
<dbReference type="SUPFAM" id="SSF47986">
    <property type="entry name" value="DEATH domain"/>
    <property type="match status" value="2"/>
</dbReference>
<dbReference type="SMART" id="SM00005">
    <property type="entry name" value="DEATH"/>
    <property type="match status" value="1"/>
</dbReference>
<dbReference type="PROSITE" id="PS50168">
    <property type="entry name" value="DED"/>
    <property type="match status" value="1"/>
</dbReference>
<proteinExistence type="predicted"/>
<feature type="domain" description="Death" evidence="2">
    <location>
        <begin position="102"/>
        <end position="186"/>
    </location>
</feature>
<reference evidence="4" key="1">
    <citation type="submission" date="2021-02" db="EMBL/GenBank/DDBJ databases">
        <title>Comparative genomics reveals that relaxation of natural selection precedes convergent phenotypic evolution of cavefish.</title>
        <authorList>
            <person name="Peng Z."/>
        </authorList>
    </citation>
    <scope>NUCLEOTIDE SEQUENCE</scope>
    <source>
        <tissue evidence="4">Muscle</tissue>
    </source>
</reference>
<feature type="domain" description="DED" evidence="3">
    <location>
        <begin position="5"/>
        <end position="82"/>
    </location>
</feature>
<dbReference type="GO" id="GO:0006915">
    <property type="term" value="P:apoptotic process"/>
    <property type="evidence" value="ECO:0007669"/>
    <property type="project" value="UniProtKB-KW"/>
</dbReference>
<dbReference type="Proteomes" id="UP001059041">
    <property type="component" value="Linkage Group LG1"/>
</dbReference>
<dbReference type="InterPro" id="IPR011029">
    <property type="entry name" value="DEATH-like_dom_sf"/>
</dbReference>
<evidence type="ECO:0000259" key="3">
    <source>
        <dbReference type="PROSITE" id="PS50168"/>
    </source>
</evidence>
<gene>
    <name evidence="4" type="ORF">IRJ41_008114</name>
</gene>
<name>A0A9W7X4S6_TRIRA</name>
<dbReference type="PANTHER" id="PTHR48169:SF7">
    <property type="entry name" value="CASPASE 10"/>
    <property type="match status" value="1"/>
</dbReference>
<dbReference type="PROSITE" id="PS50017">
    <property type="entry name" value="DEATH_DOMAIN"/>
    <property type="match status" value="1"/>
</dbReference>
<dbReference type="EMBL" id="JAFHDT010000001">
    <property type="protein sequence ID" value="KAI7814102.1"/>
    <property type="molecule type" value="Genomic_DNA"/>
</dbReference>
<dbReference type="PANTHER" id="PTHR48169">
    <property type="entry name" value="DED DOMAIN-CONTAINING PROTEIN"/>
    <property type="match status" value="1"/>
</dbReference>
<keyword evidence="5" id="KW-1185">Reference proteome</keyword>